<sequence>MSLSPSCGNFGNFFLSLLLSERCCRFEVTGRFDVALMVVKVGTTKERSTLSGSISLVDRPPDTNRAAATLAGDVAVATTASCPSLWPFIIAPRFPQWLHHSLSPSPHLLVLFHSLKALCIRR</sequence>
<name>A0AAV2FTA1_9ROSI</name>
<reference evidence="1 2" key="1">
    <citation type="submission" date="2024-04" db="EMBL/GenBank/DDBJ databases">
        <authorList>
            <person name="Fracassetti M."/>
        </authorList>
    </citation>
    <scope>NUCLEOTIDE SEQUENCE [LARGE SCALE GENOMIC DNA]</scope>
</reference>
<dbReference type="EMBL" id="OZ034820">
    <property type="protein sequence ID" value="CAL1401613.1"/>
    <property type="molecule type" value="Genomic_DNA"/>
</dbReference>
<evidence type="ECO:0008006" key="3">
    <source>
        <dbReference type="Google" id="ProtNLM"/>
    </source>
</evidence>
<accession>A0AAV2FTA1</accession>
<gene>
    <name evidence="1" type="ORF">LTRI10_LOCUS41660</name>
</gene>
<evidence type="ECO:0000313" key="2">
    <source>
        <dbReference type="Proteomes" id="UP001497516"/>
    </source>
</evidence>
<organism evidence="1 2">
    <name type="scientific">Linum trigynum</name>
    <dbReference type="NCBI Taxonomy" id="586398"/>
    <lineage>
        <taxon>Eukaryota</taxon>
        <taxon>Viridiplantae</taxon>
        <taxon>Streptophyta</taxon>
        <taxon>Embryophyta</taxon>
        <taxon>Tracheophyta</taxon>
        <taxon>Spermatophyta</taxon>
        <taxon>Magnoliopsida</taxon>
        <taxon>eudicotyledons</taxon>
        <taxon>Gunneridae</taxon>
        <taxon>Pentapetalae</taxon>
        <taxon>rosids</taxon>
        <taxon>fabids</taxon>
        <taxon>Malpighiales</taxon>
        <taxon>Linaceae</taxon>
        <taxon>Linum</taxon>
    </lineage>
</organism>
<dbReference type="AlphaFoldDB" id="A0AAV2FTA1"/>
<proteinExistence type="predicted"/>
<dbReference type="Proteomes" id="UP001497516">
    <property type="component" value="Chromosome 7"/>
</dbReference>
<evidence type="ECO:0000313" key="1">
    <source>
        <dbReference type="EMBL" id="CAL1401613.1"/>
    </source>
</evidence>
<protein>
    <recommendedName>
        <fullName evidence="3">Secreted protein</fullName>
    </recommendedName>
</protein>
<keyword evidence="2" id="KW-1185">Reference proteome</keyword>